<keyword evidence="4" id="KW-0949">S-adenosyl-L-methionine</keyword>
<evidence type="ECO:0000256" key="6">
    <source>
        <dbReference type="PIRSR" id="PIRSR003085-1"/>
    </source>
</evidence>
<dbReference type="InterPro" id="IPR003333">
    <property type="entry name" value="CMAS"/>
</dbReference>
<evidence type="ECO:0000256" key="2">
    <source>
        <dbReference type="ARBA" id="ARBA00022603"/>
    </source>
</evidence>
<accession>A0A1P8UEX5</accession>
<dbReference type="InterPro" id="IPR029063">
    <property type="entry name" value="SAM-dependent_MTases_sf"/>
</dbReference>
<evidence type="ECO:0000313" key="8">
    <source>
        <dbReference type="Proteomes" id="UP000243807"/>
    </source>
</evidence>
<dbReference type="CDD" id="cd02440">
    <property type="entry name" value="AdoMet_MTases"/>
    <property type="match status" value="1"/>
</dbReference>
<dbReference type="SUPFAM" id="SSF53335">
    <property type="entry name" value="S-adenosyl-L-methionine-dependent methyltransferases"/>
    <property type="match status" value="1"/>
</dbReference>
<name>A0A1P8UEX5_9GAMM</name>
<dbReference type="PANTHER" id="PTHR43667">
    <property type="entry name" value="CYCLOPROPANE-FATTY-ACYL-PHOSPHOLIPID SYNTHASE"/>
    <property type="match status" value="1"/>
</dbReference>
<dbReference type="KEGG" id="afy:BW247_04060"/>
<dbReference type="GO" id="GO:0008168">
    <property type="term" value="F:methyltransferase activity"/>
    <property type="evidence" value="ECO:0007669"/>
    <property type="project" value="UniProtKB-KW"/>
</dbReference>
<dbReference type="EMBL" id="CP019434">
    <property type="protein sequence ID" value="APZ42366.1"/>
    <property type="molecule type" value="Genomic_DNA"/>
</dbReference>
<dbReference type="RefSeq" id="WP_076835928.1">
    <property type="nucleotide sequence ID" value="NZ_CP019434.1"/>
</dbReference>
<dbReference type="Pfam" id="PF02353">
    <property type="entry name" value="CMAS"/>
    <property type="match status" value="1"/>
</dbReference>
<evidence type="ECO:0000256" key="1">
    <source>
        <dbReference type="ARBA" id="ARBA00010815"/>
    </source>
</evidence>
<dbReference type="GO" id="GO:0008610">
    <property type="term" value="P:lipid biosynthetic process"/>
    <property type="evidence" value="ECO:0007669"/>
    <property type="project" value="InterPro"/>
</dbReference>
<dbReference type="PANTHER" id="PTHR43667:SF2">
    <property type="entry name" value="FATTY ACID C-METHYL TRANSFERASE"/>
    <property type="match status" value="1"/>
</dbReference>
<dbReference type="InterPro" id="IPR050723">
    <property type="entry name" value="CFA/CMAS"/>
</dbReference>
<evidence type="ECO:0000313" key="7">
    <source>
        <dbReference type="EMBL" id="APZ42366.1"/>
    </source>
</evidence>
<sequence>MNEQVLTRPRPLLQPAASLLAHKLRRLRCGSLELTFANGARESIRGAEPGPRANLHIQNPVALIARFAAKNDIGFAEGYFAGDWHTDNLFALLELLARNESALSSASGGLLGPLQRLRHQARRNSRRGSRRNIQAHYDLGNDFYGLWLDETWSYSSARYAHPGEDLAHAQRRKYRQHLDALDARPGEHILEIGCGWGGLALEAAQRGLRVTGITLSPAQLEHATRRVREAGLDHLIELKLLDYRDLDGQYDHVVSIEMFEAVGEAYWPGYFDTVARVLRPGGRASLQVITIDHDYFEHYRSGTDFIQRYVFPGGMLPSKQVFAAATTAAGLNTRFADAFGGDYARTLVEWSRKVALQQDSLNALGYDQRFLRLWQYYLAYCHAGFVTARIDVVQAVLTHA</sequence>
<dbReference type="Proteomes" id="UP000243807">
    <property type="component" value="Chromosome"/>
</dbReference>
<dbReference type="PIRSF" id="PIRSF003085">
    <property type="entry name" value="CMAS"/>
    <property type="match status" value="1"/>
</dbReference>
<dbReference type="GO" id="GO:0032259">
    <property type="term" value="P:methylation"/>
    <property type="evidence" value="ECO:0007669"/>
    <property type="project" value="UniProtKB-KW"/>
</dbReference>
<organism evidence="7 8">
    <name type="scientific">Acidihalobacter ferrooxydans</name>
    <dbReference type="NCBI Taxonomy" id="1765967"/>
    <lineage>
        <taxon>Bacteria</taxon>
        <taxon>Pseudomonadati</taxon>
        <taxon>Pseudomonadota</taxon>
        <taxon>Gammaproteobacteria</taxon>
        <taxon>Chromatiales</taxon>
        <taxon>Ectothiorhodospiraceae</taxon>
        <taxon>Acidihalobacter</taxon>
    </lineage>
</organism>
<feature type="active site" evidence="6">
    <location>
        <position position="381"/>
    </location>
</feature>
<dbReference type="AlphaFoldDB" id="A0A1P8UEX5"/>
<reference evidence="7 8" key="1">
    <citation type="submission" date="2017-01" db="EMBL/GenBank/DDBJ databases">
        <title>Draft sequence of Acidihalobacter ferrooxidans strain DSM 14175 (strain V8).</title>
        <authorList>
            <person name="Khaleque H.N."/>
            <person name="Ramsay J.P."/>
            <person name="Murphy R.J.T."/>
            <person name="Kaksonen A.H."/>
            <person name="Boxall N.J."/>
            <person name="Watkin E.L.J."/>
        </authorList>
    </citation>
    <scope>NUCLEOTIDE SEQUENCE [LARGE SCALE GENOMIC DNA]</scope>
    <source>
        <strain evidence="7 8">V8</strain>
    </source>
</reference>
<evidence type="ECO:0000256" key="3">
    <source>
        <dbReference type="ARBA" id="ARBA00022679"/>
    </source>
</evidence>
<keyword evidence="3 7" id="KW-0808">Transferase</keyword>
<dbReference type="Gene3D" id="3.40.50.150">
    <property type="entry name" value="Vaccinia Virus protein VP39"/>
    <property type="match status" value="1"/>
</dbReference>
<gene>
    <name evidence="7" type="ORF">BW247_04060</name>
</gene>
<dbReference type="STRING" id="1765967.BW247_04060"/>
<keyword evidence="2 7" id="KW-0489">Methyltransferase</keyword>
<protein>
    <submittedName>
        <fullName evidence="7">SAM-dependent methyltransferase</fullName>
    </submittedName>
</protein>
<proteinExistence type="inferred from homology"/>
<dbReference type="OrthoDB" id="9782855at2"/>
<evidence type="ECO:0000256" key="5">
    <source>
        <dbReference type="ARBA" id="ARBA00023098"/>
    </source>
</evidence>
<evidence type="ECO:0000256" key="4">
    <source>
        <dbReference type="ARBA" id="ARBA00022691"/>
    </source>
</evidence>
<keyword evidence="8" id="KW-1185">Reference proteome</keyword>
<comment type="similarity">
    <text evidence="1">Belongs to the CFA/CMAS family.</text>
</comment>
<keyword evidence="5" id="KW-0443">Lipid metabolism</keyword>